<dbReference type="CDD" id="cd01335">
    <property type="entry name" value="Radical_SAM"/>
    <property type="match status" value="1"/>
</dbReference>
<dbReference type="SUPFAM" id="SSF102114">
    <property type="entry name" value="Radical SAM enzymes"/>
    <property type="match status" value="1"/>
</dbReference>
<dbReference type="PROSITE" id="PS51257">
    <property type="entry name" value="PROKAR_LIPOPROTEIN"/>
    <property type="match status" value="1"/>
</dbReference>
<protein>
    <submittedName>
        <fullName evidence="8">Pyruvate formate lyase activating enzyme</fullName>
        <ecNumber evidence="8">1.97.1.4</ecNumber>
    </submittedName>
</protein>
<dbReference type="InterPro" id="IPR012840">
    <property type="entry name" value="NrdG2"/>
</dbReference>
<dbReference type="InterPro" id="IPR058240">
    <property type="entry name" value="rSAM_sf"/>
</dbReference>
<dbReference type="KEGG" id="thyd:TTHT_0106"/>
<evidence type="ECO:0000256" key="5">
    <source>
        <dbReference type="ARBA" id="ARBA00023004"/>
    </source>
</evidence>
<keyword evidence="5" id="KW-0408">Iron</keyword>
<dbReference type="NCBIfam" id="TIGR02495">
    <property type="entry name" value="NrdG2"/>
    <property type="match status" value="1"/>
</dbReference>
<sequence>MEKLHIGGITPFSTIDYPENLSAVFFFQGCVFRCPFCHNSEFQEVKKPYYSFEKFKKFVEERQGFLDAIVFSGGEPLLFDKELVFLAEDSKKSGFKVGLHTTGYSPERLKNLLDKKLIDWVGIDLKSVKENYPFACGIDRNYFDETVESINVLKQSGIEFEVRTTVFKEIANSDSLREILNLYSVLGIETPVFQVFSVDGKPDKEIELILEKFKLENNENFIIRK</sequence>
<keyword evidence="8" id="KW-0560">Oxidoreductase</keyword>
<proteinExistence type="predicted"/>
<dbReference type="AlphaFoldDB" id="A0A7R6PP20"/>
<dbReference type="RefSeq" id="WP_201328082.1">
    <property type="nucleotide sequence ID" value="NZ_AP017470.1"/>
</dbReference>
<evidence type="ECO:0000313" key="8">
    <source>
        <dbReference type="EMBL" id="BBB31751.1"/>
    </source>
</evidence>
<dbReference type="InterPro" id="IPR013785">
    <property type="entry name" value="Aldolase_TIM"/>
</dbReference>
<comment type="cofactor">
    <cofactor evidence="1">
        <name>[4Fe-4S] cluster</name>
        <dbReference type="ChEBI" id="CHEBI:49883"/>
    </cofactor>
</comment>
<keyword evidence="9" id="KW-1185">Reference proteome</keyword>
<dbReference type="SFLD" id="SFLDS00029">
    <property type="entry name" value="Radical_SAM"/>
    <property type="match status" value="1"/>
</dbReference>
<dbReference type="SFLD" id="SFLDG01067">
    <property type="entry name" value="SPASM/twitch_domain_containing"/>
    <property type="match status" value="1"/>
</dbReference>
<dbReference type="Proteomes" id="UP000595564">
    <property type="component" value="Chromosome"/>
</dbReference>
<dbReference type="GO" id="GO:0043365">
    <property type="term" value="F:[formate-C-acetyltransferase]-activating enzyme activity"/>
    <property type="evidence" value="ECO:0007669"/>
    <property type="project" value="UniProtKB-EC"/>
</dbReference>
<dbReference type="GO" id="GO:0051539">
    <property type="term" value="F:4 iron, 4 sulfur cluster binding"/>
    <property type="evidence" value="ECO:0007669"/>
    <property type="project" value="UniProtKB-KW"/>
</dbReference>
<evidence type="ECO:0000313" key="9">
    <source>
        <dbReference type="Proteomes" id="UP000595564"/>
    </source>
</evidence>
<keyword evidence="2" id="KW-0004">4Fe-4S</keyword>
<dbReference type="PROSITE" id="PS51918">
    <property type="entry name" value="RADICAL_SAM"/>
    <property type="match status" value="1"/>
</dbReference>
<keyword evidence="4" id="KW-0479">Metal-binding</keyword>
<evidence type="ECO:0000256" key="4">
    <source>
        <dbReference type="ARBA" id="ARBA00022723"/>
    </source>
</evidence>
<accession>A0A7R6PP20</accession>
<organism evidence="8 9">
    <name type="scientific">Thermotomaculum hydrothermale</name>
    <dbReference type="NCBI Taxonomy" id="981385"/>
    <lineage>
        <taxon>Bacteria</taxon>
        <taxon>Pseudomonadati</taxon>
        <taxon>Acidobacteriota</taxon>
        <taxon>Holophagae</taxon>
        <taxon>Thermotomaculales</taxon>
        <taxon>Thermotomaculaceae</taxon>
        <taxon>Thermotomaculum</taxon>
    </lineage>
</organism>
<dbReference type="Gene3D" id="3.20.20.70">
    <property type="entry name" value="Aldolase class I"/>
    <property type="match status" value="1"/>
</dbReference>
<name>A0A7R6PP20_9BACT</name>
<dbReference type="InterPro" id="IPR007197">
    <property type="entry name" value="rSAM"/>
</dbReference>
<dbReference type="EC" id="1.97.1.4" evidence="8"/>
<dbReference type="Pfam" id="PF04055">
    <property type="entry name" value="Radical_SAM"/>
    <property type="match status" value="1"/>
</dbReference>
<dbReference type="GO" id="GO:0046872">
    <property type="term" value="F:metal ion binding"/>
    <property type="evidence" value="ECO:0007669"/>
    <property type="project" value="UniProtKB-KW"/>
</dbReference>
<keyword evidence="8" id="KW-0670">Pyruvate</keyword>
<feature type="domain" description="Radical SAM core" evidence="7">
    <location>
        <begin position="15"/>
        <end position="225"/>
    </location>
</feature>
<keyword evidence="6" id="KW-0411">Iron-sulfur</keyword>
<evidence type="ECO:0000259" key="7">
    <source>
        <dbReference type="PROSITE" id="PS51918"/>
    </source>
</evidence>
<dbReference type="PANTHER" id="PTHR30352:SF5">
    <property type="entry name" value="PYRUVATE FORMATE-LYASE 1-ACTIVATING ENZYME"/>
    <property type="match status" value="1"/>
</dbReference>
<reference evidence="8 9" key="1">
    <citation type="journal article" date="2012" name="Extremophiles">
        <title>Thermotomaculum hydrothermale gen. nov., sp. nov., a novel heterotrophic thermophile within the phylum Acidobacteria from a deep-sea hydrothermal vent chimney in the Southern Okinawa Trough.</title>
        <authorList>
            <person name="Izumi H."/>
            <person name="Nunoura T."/>
            <person name="Miyazaki M."/>
            <person name="Mino S."/>
            <person name="Toki T."/>
            <person name="Takai K."/>
            <person name="Sako Y."/>
            <person name="Sawabe T."/>
            <person name="Nakagawa S."/>
        </authorList>
    </citation>
    <scope>NUCLEOTIDE SEQUENCE [LARGE SCALE GENOMIC DNA]</scope>
    <source>
        <strain evidence="8 9">AC55</strain>
    </source>
</reference>
<evidence type="ECO:0000256" key="1">
    <source>
        <dbReference type="ARBA" id="ARBA00001966"/>
    </source>
</evidence>
<gene>
    <name evidence="8" type="ORF">TTHT_0106</name>
</gene>
<keyword evidence="3" id="KW-0949">S-adenosyl-L-methionine</keyword>
<dbReference type="InterPro" id="IPR034457">
    <property type="entry name" value="Organic_radical-activating"/>
</dbReference>
<dbReference type="PANTHER" id="PTHR30352">
    <property type="entry name" value="PYRUVATE FORMATE-LYASE-ACTIVATING ENZYME"/>
    <property type="match status" value="1"/>
</dbReference>
<dbReference type="GO" id="GO:0016829">
    <property type="term" value="F:lyase activity"/>
    <property type="evidence" value="ECO:0007669"/>
    <property type="project" value="UniProtKB-KW"/>
</dbReference>
<evidence type="ECO:0000256" key="6">
    <source>
        <dbReference type="ARBA" id="ARBA00023014"/>
    </source>
</evidence>
<evidence type="ECO:0000256" key="2">
    <source>
        <dbReference type="ARBA" id="ARBA00022485"/>
    </source>
</evidence>
<keyword evidence="8" id="KW-0456">Lyase</keyword>
<dbReference type="SFLD" id="SFLDG01094">
    <property type="entry name" value="Uncharacterised_Radical_SAM_Su"/>
    <property type="match status" value="1"/>
</dbReference>
<dbReference type="EMBL" id="AP017470">
    <property type="protein sequence ID" value="BBB31751.1"/>
    <property type="molecule type" value="Genomic_DNA"/>
</dbReference>
<evidence type="ECO:0000256" key="3">
    <source>
        <dbReference type="ARBA" id="ARBA00022691"/>
    </source>
</evidence>